<keyword evidence="8" id="KW-1185">Reference proteome</keyword>
<comment type="caution">
    <text evidence="5">The sequence shown here is derived from an EMBL/GenBank/DDBJ whole genome shotgun (WGS) entry which is preliminary data.</text>
</comment>
<dbReference type="GO" id="GO:0140098">
    <property type="term" value="F:catalytic activity, acting on RNA"/>
    <property type="evidence" value="ECO:0007669"/>
    <property type="project" value="UniProtKB-ARBA"/>
</dbReference>
<evidence type="ECO:0000313" key="6">
    <source>
        <dbReference type="EMBL" id="MSC35193.1"/>
    </source>
</evidence>
<dbReference type="SUPFAM" id="SSF55120">
    <property type="entry name" value="Pseudouridine synthase"/>
    <property type="match status" value="1"/>
</dbReference>
<comment type="catalytic activity">
    <reaction evidence="1">
        <text>a uridine in RNA = a pseudouridine in RNA</text>
        <dbReference type="Rhea" id="RHEA:48348"/>
        <dbReference type="Rhea" id="RHEA-COMP:12068"/>
        <dbReference type="Rhea" id="RHEA-COMP:12069"/>
        <dbReference type="ChEBI" id="CHEBI:65314"/>
        <dbReference type="ChEBI" id="CHEBI:65315"/>
    </reaction>
</comment>
<feature type="domain" description="Pseudouridine synthase RsuA/RluA-like" evidence="4">
    <location>
        <begin position="14"/>
        <end position="170"/>
    </location>
</feature>
<dbReference type="Proteomes" id="UP000433575">
    <property type="component" value="Unassembled WGS sequence"/>
</dbReference>
<dbReference type="EMBL" id="WKPJ01000058">
    <property type="protein sequence ID" value="MSA91393.1"/>
    <property type="molecule type" value="Genomic_DNA"/>
</dbReference>
<proteinExistence type="predicted"/>
<evidence type="ECO:0000313" key="5">
    <source>
        <dbReference type="EMBL" id="MSA91393.1"/>
    </source>
</evidence>
<dbReference type="GO" id="GO:0001522">
    <property type="term" value="P:pseudouridine synthesis"/>
    <property type="evidence" value="ECO:0007669"/>
    <property type="project" value="InterPro"/>
</dbReference>
<evidence type="ECO:0000313" key="8">
    <source>
        <dbReference type="Proteomes" id="UP000480929"/>
    </source>
</evidence>
<sequence>MKMTKFEILYEDNHLLIVVKPVNIAVQADDSHDPDLLTLLKQDLKERYKKPGNVYLGLVHRLDRPVGGVMVFAKTSKAASRLSDQVRTRSLKKTYQAVLCGQPQKSAATLKDWLIKDEKTNRVRTIPPASPKAKEAILHYQILGESEGLSLVQIQLETGRSHQIRVQFASRQLSLWGDQRYNPKARPGQQIALWATSLTLQHPITHESMTFACSLPNSYPWNLFSHSNQKGD</sequence>
<dbReference type="Gene3D" id="3.30.2350.10">
    <property type="entry name" value="Pseudouridine synthase"/>
    <property type="match status" value="1"/>
</dbReference>
<dbReference type="EMBL" id="WKPI01000062">
    <property type="protein sequence ID" value="MSC35193.1"/>
    <property type="molecule type" value="Genomic_DNA"/>
</dbReference>
<dbReference type="InterPro" id="IPR006145">
    <property type="entry name" value="PsdUridine_synth_RsuA/RluA"/>
</dbReference>
<evidence type="ECO:0000256" key="1">
    <source>
        <dbReference type="ARBA" id="ARBA00000073"/>
    </source>
</evidence>
<dbReference type="AlphaFoldDB" id="A0A6N7SBU3"/>
<name>A0A6N7SBU3_9FIRM</name>
<evidence type="ECO:0000256" key="2">
    <source>
        <dbReference type="ARBA" id="ARBA00031870"/>
    </source>
</evidence>
<reference evidence="7 8" key="1">
    <citation type="journal article" date="2019" name="Nat. Med.">
        <title>A library of human gut bacterial isolates paired with longitudinal multiomics data enables mechanistic microbiome research.</title>
        <authorList>
            <person name="Poyet M."/>
            <person name="Groussin M."/>
            <person name="Gibbons S.M."/>
            <person name="Avila-Pacheco J."/>
            <person name="Jiang X."/>
            <person name="Kearney S.M."/>
            <person name="Perrotta A.R."/>
            <person name="Berdy B."/>
            <person name="Zhao S."/>
            <person name="Lieberman T.D."/>
            <person name="Swanson P.K."/>
            <person name="Smith M."/>
            <person name="Roesemann S."/>
            <person name="Alexander J.E."/>
            <person name="Rich S.A."/>
            <person name="Livny J."/>
            <person name="Vlamakis H."/>
            <person name="Clish C."/>
            <person name="Bullock K."/>
            <person name="Deik A."/>
            <person name="Scott J."/>
            <person name="Pierce K.A."/>
            <person name="Xavier R.J."/>
            <person name="Alm E.J."/>
        </authorList>
    </citation>
    <scope>NUCLEOTIDE SEQUENCE [LARGE SCALE GENOMIC DNA]</scope>
    <source>
        <strain evidence="5 7">BIOML-A4</strain>
        <strain evidence="6 8">BIOML-A5</strain>
    </source>
</reference>
<gene>
    <name evidence="6" type="ORF">GKD88_18940</name>
    <name evidence="5" type="ORF">GKE08_18915</name>
</gene>
<dbReference type="GO" id="GO:0006396">
    <property type="term" value="P:RNA processing"/>
    <property type="evidence" value="ECO:0007669"/>
    <property type="project" value="UniProtKB-ARBA"/>
</dbReference>
<dbReference type="Proteomes" id="UP000480929">
    <property type="component" value="Unassembled WGS sequence"/>
</dbReference>
<protein>
    <recommendedName>
        <fullName evidence="2">RNA pseudouridylate synthase</fullName>
    </recommendedName>
    <alternativeName>
        <fullName evidence="3">RNA-uridine isomerase</fullName>
    </alternativeName>
</protein>
<accession>A0A6N7SBU3</accession>
<dbReference type="PANTHER" id="PTHR21600">
    <property type="entry name" value="MITOCHONDRIAL RNA PSEUDOURIDINE SYNTHASE"/>
    <property type="match status" value="1"/>
</dbReference>
<dbReference type="GO" id="GO:0003723">
    <property type="term" value="F:RNA binding"/>
    <property type="evidence" value="ECO:0007669"/>
    <property type="project" value="InterPro"/>
</dbReference>
<dbReference type="InterPro" id="IPR020103">
    <property type="entry name" value="PsdUridine_synth_cat_dom_sf"/>
</dbReference>
<dbReference type="Pfam" id="PF00849">
    <property type="entry name" value="PseudoU_synth_2"/>
    <property type="match status" value="1"/>
</dbReference>
<dbReference type="InterPro" id="IPR050188">
    <property type="entry name" value="RluA_PseudoU_synthase"/>
</dbReference>
<dbReference type="GO" id="GO:0009982">
    <property type="term" value="F:pseudouridine synthase activity"/>
    <property type="evidence" value="ECO:0007669"/>
    <property type="project" value="InterPro"/>
</dbReference>
<evidence type="ECO:0000256" key="3">
    <source>
        <dbReference type="ARBA" id="ARBA00033164"/>
    </source>
</evidence>
<organism evidence="5 7">
    <name type="scientific">Holdemania massiliensis</name>
    <dbReference type="NCBI Taxonomy" id="1468449"/>
    <lineage>
        <taxon>Bacteria</taxon>
        <taxon>Bacillati</taxon>
        <taxon>Bacillota</taxon>
        <taxon>Erysipelotrichia</taxon>
        <taxon>Erysipelotrichales</taxon>
        <taxon>Erysipelotrichaceae</taxon>
        <taxon>Holdemania</taxon>
    </lineage>
</organism>
<dbReference type="CDD" id="cd02869">
    <property type="entry name" value="PseudoU_synth_RluA_like"/>
    <property type="match status" value="1"/>
</dbReference>
<evidence type="ECO:0000313" key="7">
    <source>
        <dbReference type="Proteomes" id="UP000433575"/>
    </source>
</evidence>
<dbReference type="OrthoDB" id="9773999at2"/>
<evidence type="ECO:0000259" key="4">
    <source>
        <dbReference type="Pfam" id="PF00849"/>
    </source>
</evidence>